<dbReference type="EMBL" id="HACG01020733">
    <property type="protein sequence ID" value="CEK67598.1"/>
    <property type="molecule type" value="Transcribed_RNA"/>
</dbReference>
<accession>A0A0B6ZGB9</accession>
<protein>
    <submittedName>
        <fullName evidence="1">Uncharacterized protein</fullName>
    </submittedName>
</protein>
<dbReference type="AlphaFoldDB" id="A0A0B6ZGB9"/>
<gene>
    <name evidence="1" type="primary">ORF63245</name>
</gene>
<evidence type="ECO:0000313" key="1">
    <source>
        <dbReference type="EMBL" id="CEK67598.1"/>
    </source>
</evidence>
<feature type="non-terminal residue" evidence="1">
    <location>
        <position position="51"/>
    </location>
</feature>
<reference evidence="1" key="1">
    <citation type="submission" date="2014-12" db="EMBL/GenBank/DDBJ databases">
        <title>Insight into the proteome of Arion vulgaris.</title>
        <authorList>
            <person name="Aradska J."/>
            <person name="Bulat T."/>
            <person name="Smidak R."/>
            <person name="Sarate P."/>
            <person name="Gangsoo J."/>
            <person name="Sialana F."/>
            <person name="Bilban M."/>
            <person name="Lubec G."/>
        </authorList>
    </citation>
    <scope>NUCLEOTIDE SEQUENCE</scope>
    <source>
        <tissue evidence="1">Skin</tissue>
    </source>
</reference>
<name>A0A0B6ZGB9_9EUPU</name>
<organism evidence="1">
    <name type="scientific">Arion vulgaris</name>
    <dbReference type="NCBI Taxonomy" id="1028688"/>
    <lineage>
        <taxon>Eukaryota</taxon>
        <taxon>Metazoa</taxon>
        <taxon>Spiralia</taxon>
        <taxon>Lophotrochozoa</taxon>
        <taxon>Mollusca</taxon>
        <taxon>Gastropoda</taxon>
        <taxon>Heterobranchia</taxon>
        <taxon>Euthyneura</taxon>
        <taxon>Panpulmonata</taxon>
        <taxon>Eupulmonata</taxon>
        <taxon>Stylommatophora</taxon>
        <taxon>Helicina</taxon>
        <taxon>Arionoidea</taxon>
        <taxon>Arionidae</taxon>
        <taxon>Arion</taxon>
    </lineage>
</organism>
<proteinExistence type="predicted"/>
<sequence length="51" mass="5864">MSTQKVNIFIRFTATVELSSLIFRFTFTFHLVRVLLGLPRGAKISNTVTYK</sequence>